<reference evidence="2" key="1">
    <citation type="journal article" date="2019" name="Int. J. Syst. Evol. Microbiol.">
        <title>The Global Catalogue of Microorganisms (GCM) 10K type strain sequencing project: providing services to taxonomists for standard genome sequencing and annotation.</title>
        <authorList>
            <consortium name="The Broad Institute Genomics Platform"/>
            <consortium name="The Broad Institute Genome Sequencing Center for Infectious Disease"/>
            <person name="Wu L."/>
            <person name="Ma J."/>
        </authorList>
    </citation>
    <scope>NUCLEOTIDE SEQUENCE [LARGE SCALE GENOMIC DNA]</scope>
    <source>
        <strain evidence="2">CGMCC 1.15111</strain>
    </source>
</reference>
<evidence type="ECO:0000313" key="2">
    <source>
        <dbReference type="Proteomes" id="UP000658258"/>
    </source>
</evidence>
<evidence type="ECO:0000313" key="1">
    <source>
        <dbReference type="EMBL" id="GHE76019.1"/>
    </source>
</evidence>
<name>A0ABQ3IAJ5_9BACT</name>
<organism evidence="1 2">
    <name type="scientific">Roseivirga thermotolerans</name>
    <dbReference type="NCBI Taxonomy" id="1758176"/>
    <lineage>
        <taxon>Bacteria</taxon>
        <taxon>Pseudomonadati</taxon>
        <taxon>Bacteroidota</taxon>
        <taxon>Cytophagia</taxon>
        <taxon>Cytophagales</taxon>
        <taxon>Roseivirgaceae</taxon>
        <taxon>Roseivirga</taxon>
    </lineage>
</organism>
<proteinExistence type="predicted"/>
<dbReference type="Proteomes" id="UP000658258">
    <property type="component" value="Unassembled WGS sequence"/>
</dbReference>
<gene>
    <name evidence="1" type="ORF">GCM10011340_36090</name>
</gene>
<comment type="caution">
    <text evidence="1">The sequence shown here is derived from an EMBL/GenBank/DDBJ whole genome shotgun (WGS) entry which is preliminary data.</text>
</comment>
<keyword evidence="2" id="KW-1185">Reference proteome</keyword>
<protein>
    <submittedName>
        <fullName evidence="1">Uncharacterized protein</fullName>
    </submittedName>
</protein>
<dbReference type="EMBL" id="BNAG01000007">
    <property type="protein sequence ID" value="GHE76019.1"/>
    <property type="molecule type" value="Genomic_DNA"/>
</dbReference>
<accession>A0ABQ3IAJ5</accession>
<sequence>MDFMSDALADKRKIRIFNVIDDYNREALAIEPILIDTVFKVGPDSLFVHFEHYCLKDSEFIVPASSYEIAGDFKTYNFASKLEVSSHTEVIRKETFDDLLFERLRNYGVLMMPSIALVSENDKDLIRVHYSITIPGTDVGTSATLYLSRLGERRISQY</sequence>